<evidence type="ECO:0000256" key="5">
    <source>
        <dbReference type="ARBA" id="ARBA00023242"/>
    </source>
</evidence>
<evidence type="ECO:0000256" key="3">
    <source>
        <dbReference type="ARBA" id="ARBA00022771"/>
    </source>
</evidence>
<dbReference type="GO" id="GO:0005634">
    <property type="term" value="C:nucleus"/>
    <property type="evidence" value="ECO:0007669"/>
    <property type="project" value="UniProtKB-SubCell"/>
</dbReference>
<dbReference type="AlphaFoldDB" id="A0A6A4GPX4"/>
<accession>A0A6A4GPX4</accession>
<comment type="subcellular location">
    <subcellularLocation>
        <location evidence="1">Nucleus</location>
    </subcellularLocation>
</comment>
<keyword evidence="2" id="KW-0479">Metal-binding</keyword>
<evidence type="ECO:0000256" key="2">
    <source>
        <dbReference type="ARBA" id="ARBA00022723"/>
    </source>
</evidence>
<dbReference type="EMBL" id="ML769777">
    <property type="protein sequence ID" value="KAE9387842.1"/>
    <property type="molecule type" value="Genomic_DNA"/>
</dbReference>
<protein>
    <recommendedName>
        <fullName evidence="8">DUF659 domain-containing protein</fullName>
    </recommendedName>
</protein>
<dbReference type="SUPFAM" id="SSF53098">
    <property type="entry name" value="Ribonuclease H-like"/>
    <property type="match status" value="1"/>
</dbReference>
<dbReference type="Proteomes" id="UP000799118">
    <property type="component" value="Unassembled WGS sequence"/>
</dbReference>
<evidence type="ECO:0000256" key="1">
    <source>
        <dbReference type="ARBA" id="ARBA00004123"/>
    </source>
</evidence>
<gene>
    <name evidence="6" type="ORF">BT96DRAFT_837147</name>
</gene>
<name>A0A6A4GPX4_9AGAR</name>
<organism evidence="6 7">
    <name type="scientific">Gymnopus androsaceus JB14</name>
    <dbReference type="NCBI Taxonomy" id="1447944"/>
    <lineage>
        <taxon>Eukaryota</taxon>
        <taxon>Fungi</taxon>
        <taxon>Dikarya</taxon>
        <taxon>Basidiomycota</taxon>
        <taxon>Agaricomycotina</taxon>
        <taxon>Agaricomycetes</taxon>
        <taxon>Agaricomycetidae</taxon>
        <taxon>Agaricales</taxon>
        <taxon>Marasmiineae</taxon>
        <taxon>Omphalotaceae</taxon>
        <taxon>Gymnopus</taxon>
    </lineage>
</organism>
<proteinExistence type="predicted"/>
<dbReference type="InterPro" id="IPR052035">
    <property type="entry name" value="ZnF_BED_domain_contain"/>
</dbReference>
<keyword evidence="7" id="KW-1185">Reference proteome</keyword>
<dbReference type="InterPro" id="IPR012337">
    <property type="entry name" value="RNaseH-like_sf"/>
</dbReference>
<dbReference type="GO" id="GO:0008270">
    <property type="term" value="F:zinc ion binding"/>
    <property type="evidence" value="ECO:0007669"/>
    <property type="project" value="UniProtKB-KW"/>
</dbReference>
<dbReference type="OrthoDB" id="3259198at2759"/>
<keyword evidence="5" id="KW-0539">Nucleus</keyword>
<dbReference type="PANTHER" id="PTHR46481">
    <property type="entry name" value="ZINC FINGER BED DOMAIN-CONTAINING PROTEIN 4"/>
    <property type="match status" value="1"/>
</dbReference>
<evidence type="ECO:0000313" key="7">
    <source>
        <dbReference type="Proteomes" id="UP000799118"/>
    </source>
</evidence>
<keyword evidence="4" id="KW-0862">Zinc</keyword>
<evidence type="ECO:0000256" key="4">
    <source>
        <dbReference type="ARBA" id="ARBA00022833"/>
    </source>
</evidence>
<evidence type="ECO:0008006" key="8">
    <source>
        <dbReference type="Google" id="ProtNLM"/>
    </source>
</evidence>
<sequence>MKVNSVSACSDNQSFSNRFSEEILIDFHELPGEHSGDNMADAVWGTLEKYGLVNRLLALMMDNATNNDTLTTAIEHKCHERNIPFNATHSCLRCMPHTVHLAVLKVCSCSIIS</sequence>
<keyword evidence="3" id="KW-0863">Zinc-finger</keyword>
<dbReference type="PANTHER" id="PTHR46481:SF10">
    <property type="entry name" value="ZINC FINGER BED DOMAIN-CONTAINING PROTEIN 39"/>
    <property type="match status" value="1"/>
</dbReference>
<reference evidence="6" key="1">
    <citation type="journal article" date="2019" name="Environ. Microbiol.">
        <title>Fungal ecological strategies reflected in gene transcription - a case study of two litter decomposers.</title>
        <authorList>
            <person name="Barbi F."/>
            <person name="Kohler A."/>
            <person name="Barry K."/>
            <person name="Baskaran P."/>
            <person name="Daum C."/>
            <person name="Fauchery L."/>
            <person name="Ihrmark K."/>
            <person name="Kuo A."/>
            <person name="LaButti K."/>
            <person name="Lipzen A."/>
            <person name="Morin E."/>
            <person name="Grigoriev I.V."/>
            <person name="Henrissat B."/>
            <person name="Lindahl B."/>
            <person name="Martin F."/>
        </authorList>
    </citation>
    <scope>NUCLEOTIDE SEQUENCE</scope>
    <source>
        <strain evidence="6">JB14</strain>
    </source>
</reference>
<evidence type="ECO:0000313" key="6">
    <source>
        <dbReference type="EMBL" id="KAE9387842.1"/>
    </source>
</evidence>